<reference evidence="1" key="1">
    <citation type="submission" date="2019-11" db="EMBL/GenBank/DDBJ databases">
        <authorList>
            <person name="Feng L."/>
        </authorList>
    </citation>
    <scope>NUCLEOTIDE SEQUENCE</scope>
    <source>
        <strain evidence="1">CinnocuumLFYP12</strain>
    </source>
</reference>
<organism evidence="1">
    <name type="scientific">Clostridium innocuum</name>
    <dbReference type="NCBI Taxonomy" id="1522"/>
    <lineage>
        <taxon>Bacteria</taxon>
        <taxon>Bacillati</taxon>
        <taxon>Bacillota</taxon>
        <taxon>Clostridia</taxon>
        <taxon>Eubacteriales</taxon>
        <taxon>Clostridiaceae</taxon>
        <taxon>Clostridium</taxon>
    </lineage>
</organism>
<accession>A0A6N2SQ37</accession>
<proteinExistence type="predicted"/>
<dbReference type="AlphaFoldDB" id="A0A6N2SQ37"/>
<name>A0A6N2SQ37_CLOIN</name>
<sequence length="32" mass="3773">MKRDDLLSVEEMCSRHYKNSDAPHTVILEIIE</sequence>
<protein>
    <submittedName>
        <fullName evidence="1">Uncharacterized protein</fullName>
    </submittedName>
</protein>
<dbReference type="EMBL" id="CACRTE010000013">
    <property type="protein sequence ID" value="VYS94291.1"/>
    <property type="molecule type" value="Genomic_DNA"/>
</dbReference>
<evidence type="ECO:0000313" key="1">
    <source>
        <dbReference type="EMBL" id="VYS94291.1"/>
    </source>
</evidence>
<gene>
    <name evidence="1" type="ORF">CILFYP12_00904</name>
</gene>